<feature type="region of interest" description="Disordered" evidence="1">
    <location>
        <begin position="259"/>
        <end position="294"/>
    </location>
</feature>
<feature type="region of interest" description="Disordered" evidence="1">
    <location>
        <begin position="148"/>
        <end position="171"/>
    </location>
</feature>
<dbReference type="EMBL" id="OBDZ01000005">
    <property type="protein sequence ID" value="SNY19298.1"/>
    <property type="molecule type" value="Genomic_DNA"/>
</dbReference>
<organism evidence="3 4">
    <name type="scientific">Orenia metallireducens</name>
    <dbReference type="NCBI Taxonomy" id="1413210"/>
    <lineage>
        <taxon>Bacteria</taxon>
        <taxon>Bacillati</taxon>
        <taxon>Bacillota</taxon>
        <taxon>Clostridia</taxon>
        <taxon>Halanaerobiales</taxon>
        <taxon>Halobacteroidaceae</taxon>
        <taxon>Orenia</taxon>
    </lineage>
</organism>
<evidence type="ECO:0000313" key="3">
    <source>
        <dbReference type="EMBL" id="SNY19298.1"/>
    </source>
</evidence>
<evidence type="ECO:0000256" key="1">
    <source>
        <dbReference type="SAM" id="MobiDB-lite"/>
    </source>
</evidence>
<keyword evidence="4" id="KW-1185">Reference proteome</keyword>
<dbReference type="Pfam" id="PF14297">
    <property type="entry name" value="Lin1244_N"/>
    <property type="match status" value="1"/>
</dbReference>
<dbReference type="PANTHER" id="PTHR39196">
    <property type="entry name" value="PRIMOSOME, DNAD SUBUNIT"/>
    <property type="match status" value="1"/>
</dbReference>
<evidence type="ECO:0000259" key="2">
    <source>
        <dbReference type="Pfam" id="PF14297"/>
    </source>
</evidence>
<protein>
    <recommendedName>
        <fullName evidence="2">Lin1244/Lin1753-like N-terminal domain-containing protein</fullName>
    </recommendedName>
</protein>
<accession>A0A285G7C4</accession>
<feature type="domain" description="Lin1244/Lin1753-like N-terminal" evidence="2">
    <location>
        <begin position="11"/>
        <end position="100"/>
    </location>
</feature>
<feature type="compositionally biased region" description="Polar residues" evidence="1">
    <location>
        <begin position="271"/>
        <end position="281"/>
    </location>
</feature>
<gene>
    <name evidence="3" type="ORF">SAMN06265827_10596</name>
</gene>
<dbReference type="RefSeq" id="WP_097016929.1">
    <property type="nucleotide sequence ID" value="NZ_OBDZ01000005.1"/>
</dbReference>
<sequence>MARPTKEGLTYFPLDTHLEDKAKLIEAKYNLEGFAILIKLYQKIYFNGYYIEWKEENALLFSNEVNADINQVNDIINDCLCWKIFDKCLYDKYSILTSHGVQKRYTEATKRRTEVKIYKEYNLLNDDEIRSNIVYVYRNRVNVDINSKKEHDNEQSKVKESKVKESKEEESKTSAPIKKIFDLYNQICTSLPSARKLSDSRRRHIKARWEEEKDISVFEKVFKKAEASSFMAGKNNRGWVANLDWIVKNNTNFNKVLEGKYDDKEGDGSGEYTSYNRPNKSNQEEALKQKYTGY</sequence>
<proteinExistence type="predicted"/>
<dbReference type="PANTHER" id="PTHR39196:SF1">
    <property type="entry name" value="PRIMOSOME, DNAD SUBUNIT"/>
    <property type="match status" value="1"/>
</dbReference>
<name>A0A285G7C4_9FIRM</name>
<dbReference type="InterPro" id="IPR025400">
    <property type="entry name" value="Lin1244/Lin1753-like_N"/>
</dbReference>
<evidence type="ECO:0000313" key="4">
    <source>
        <dbReference type="Proteomes" id="UP000219573"/>
    </source>
</evidence>
<dbReference type="AlphaFoldDB" id="A0A285G7C4"/>
<reference evidence="4" key="1">
    <citation type="submission" date="2017-09" db="EMBL/GenBank/DDBJ databases">
        <authorList>
            <person name="Varghese N."/>
            <person name="Submissions S."/>
        </authorList>
    </citation>
    <scope>NUCLEOTIDE SEQUENCE [LARGE SCALE GENOMIC DNA]</scope>
    <source>
        <strain evidence="4">MSL47</strain>
    </source>
</reference>
<dbReference type="Proteomes" id="UP000219573">
    <property type="component" value="Unassembled WGS sequence"/>
</dbReference>